<proteinExistence type="predicted"/>
<name>A0ABR5I943_9ACTN</name>
<feature type="transmembrane region" description="Helical" evidence="2">
    <location>
        <begin position="187"/>
        <end position="220"/>
    </location>
</feature>
<protein>
    <recommendedName>
        <fullName evidence="3">DUF4328 domain-containing protein</fullName>
    </recommendedName>
</protein>
<gene>
    <name evidence="4" type="ORF">ABW18_17410</name>
</gene>
<feature type="domain" description="DUF4328" evidence="3">
    <location>
        <begin position="187"/>
        <end position="339"/>
    </location>
</feature>
<keyword evidence="2" id="KW-1133">Transmembrane helix</keyword>
<comment type="caution">
    <text evidence="4">The sequence shown here is derived from an EMBL/GenBank/DDBJ whole genome shotgun (WGS) entry which is preliminary data.</text>
</comment>
<dbReference type="Proteomes" id="UP000037247">
    <property type="component" value="Unassembled WGS sequence"/>
</dbReference>
<keyword evidence="2" id="KW-0472">Membrane</keyword>
<feature type="transmembrane region" description="Helical" evidence="2">
    <location>
        <begin position="241"/>
        <end position="259"/>
    </location>
</feature>
<sequence length="360" mass="39282">MYDMCPRCRIQAPHRDGREHCPRCGGNLVVVESAQAAARVPRQSGPPTAGPPTRPAGPPAPPAGPPVNRRAAPRPAPQQRPQQTQAPRMYRSRNVRWVARRPPESFPQRRPQVYRGPRLIPRYTYLPRWGLRDDPIDEHRLDAPAERASETLRSALVISAGALAASAVVHLLRYILLVINRGTPLPAWLIVVSGALVILAGLVALVAVISTLVATVRWLIAVREHAYRHRGRRDPRPRWQIIVLAGIPVVNVIGAPLLLHEAANAAADDWRERGVDGMTRAALDRLWVAWALVNALAIWAAITWAVSLASGSIQTGADALALITISAAVSAAFAFWASRHLPNVLVADDPVVKKRWVAVA</sequence>
<reference evidence="4 5" key="1">
    <citation type="submission" date="2015-05" db="EMBL/GenBank/DDBJ databases">
        <title>Draft genome sequence of the bacterium Gordonia jacobaea a new member of the Gordonia genus.</title>
        <authorList>
            <person name="Jimenez-Galisteo G."/>
            <person name="Dominguez A."/>
            <person name="Munoz E."/>
            <person name="Vinas M."/>
        </authorList>
    </citation>
    <scope>NUCLEOTIDE SEQUENCE [LARGE SCALE GENOMIC DNA]</scope>
    <source>
        <strain evidence="5">mv1</strain>
    </source>
</reference>
<evidence type="ECO:0000313" key="4">
    <source>
        <dbReference type="EMBL" id="KNA90166.1"/>
    </source>
</evidence>
<feature type="compositionally biased region" description="Pro residues" evidence="1">
    <location>
        <begin position="48"/>
        <end position="65"/>
    </location>
</feature>
<dbReference type="InterPro" id="IPR025565">
    <property type="entry name" value="DUF4328"/>
</dbReference>
<feature type="region of interest" description="Disordered" evidence="1">
    <location>
        <begin position="36"/>
        <end position="94"/>
    </location>
</feature>
<feature type="compositionally biased region" description="Low complexity" evidence="1">
    <location>
        <begin position="77"/>
        <end position="88"/>
    </location>
</feature>
<feature type="transmembrane region" description="Helical" evidence="2">
    <location>
        <begin position="319"/>
        <end position="337"/>
    </location>
</feature>
<dbReference type="EMBL" id="LDTZ01000020">
    <property type="protein sequence ID" value="KNA90166.1"/>
    <property type="molecule type" value="Genomic_DNA"/>
</dbReference>
<evidence type="ECO:0000259" key="3">
    <source>
        <dbReference type="Pfam" id="PF14219"/>
    </source>
</evidence>
<keyword evidence="5" id="KW-1185">Reference proteome</keyword>
<evidence type="ECO:0000256" key="1">
    <source>
        <dbReference type="SAM" id="MobiDB-lite"/>
    </source>
</evidence>
<feature type="transmembrane region" description="Helical" evidence="2">
    <location>
        <begin position="287"/>
        <end position="307"/>
    </location>
</feature>
<accession>A0ABR5I943</accession>
<keyword evidence="2" id="KW-0812">Transmembrane</keyword>
<evidence type="ECO:0000256" key="2">
    <source>
        <dbReference type="SAM" id="Phobius"/>
    </source>
</evidence>
<organism evidence="4 5">
    <name type="scientific">Gordonia jacobaea</name>
    <dbReference type="NCBI Taxonomy" id="122202"/>
    <lineage>
        <taxon>Bacteria</taxon>
        <taxon>Bacillati</taxon>
        <taxon>Actinomycetota</taxon>
        <taxon>Actinomycetes</taxon>
        <taxon>Mycobacteriales</taxon>
        <taxon>Gordoniaceae</taxon>
        <taxon>Gordonia</taxon>
    </lineage>
</organism>
<evidence type="ECO:0000313" key="5">
    <source>
        <dbReference type="Proteomes" id="UP000037247"/>
    </source>
</evidence>
<dbReference type="Pfam" id="PF14219">
    <property type="entry name" value="DUF4328"/>
    <property type="match status" value="1"/>
</dbReference>
<feature type="transmembrane region" description="Helical" evidence="2">
    <location>
        <begin position="155"/>
        <end position="175"/>
    </location>
</feature>